<dbReference type="RefSeq" id="WP_021341583.1">
    <property type="nucleotide sequence ID" value="NZ_CP069353.1"/>
</dbReference>
<dbReference type="Proteomes" id="UP001500729">
    <property type="component" value="Unassembled WGS sequence"/>
</dbReference>
<sequence length="64" mass="6603">MRASVPSLAIEGLTPDVRLLPITEPELTRSVSVAVRAGTASAPRIAVLIAALREAARGLGEHSS</sequence>
<evidence type="ECO:0008006" key="3">
    <source>
        <dbReference type="Google" id="ProtNLM"/>
    </source>
</evidence>
<reference evidence="1 2" key="1">
    <citation type="journal article" date="2019" name="Int. J. Syst. Evol. Microbiol.">
        <title>The Global Catalogue of Microorganisms (GCM) 10K type strain sequencing project: providing services to taxonomists for standard genome sequencing and annotation.</title>
        <authorList>
            <consortium name="The Broad Institute Genomics Platform"/>
            <consortium name="The Broad Institute Genome Sequencing Center for Infectious Disease"/>
            <person name="Wu L."/>
            <person name="Ma J."/>
        </authorList>
    </citation>
    <scope>NUCLEOTIDE SEQUENCE [LARGE SCALE GENOMIC DNA]</scope>
    <source>
        <strain evidence="1 2">JCM 10303</strain>
    </source>
</reference>
<organism evidence="1 2">
    <name type="scientific">Saccharopolyspora erythraea</name>
    <name type="common">Streptomyces erythraeus</name>
    <dbReference type="NCBI Taxonomy" id="1836"/>
    <lineage>
        <taxon>Bacteria</taxon>
        <taxon>Bacillati</taxon>
        <taxon>Actinomycetota</taxon>
        <taxon>Actinomycetes</taxon>
        <taxon>Pseudonocardiales</taxon>
        <taxon>Pseudonocardiaceae</taxon>
        <taxon>Saccharopolyspora</taxon>
    </lineage>
</organism>
<protein>
    <recommendedName>
        <fullName evidence="3">LysR family transcriptional regulator</fullName>
    </recommendedName>
</protein>
<comment type="caution">
    <text evidence="1">The sequence shown here is derived from an EMBL/GenBank/DDBJ whole genome shotgun (WGS) entry which is preliminary data.</text>
</comment>
<gene>
    <name evidence="1" type="ORF">GCM10009533_06870</name>
</gene>
<dbReference type="EMBL" id="BAAAGS010000003">
    <property type="protein sequence ID" value="GAA0510653.1"/>
    <property type="molecule type" value="Genomic_DNA"/>
</dbReference>
<evidence type="ECO:0000313" key="2">
    <source>
        <dbReference type="Proteomes" id="UP001500729"/>
    </source>
</evidence>
<evidence type="ECO:0000313" key="1">
    <source>
        <dbReference type="EMBL" id="GAA0510653.1"/>
    </source>
</evidence>
<proteinExistence type="predicted"/>
<accession>A0ABN1C2X8</accession>
<name>A0ABN1C2X8_SACER</name>
<keyword evidence="2" id="KW-1185">Reference proteome</keyword>